<evidence type="ECO:0000313" key="7">
    <source>
        <dbReference type="Proteomes" id="UP000287171"/>
    </source>
</evidence>
<gene>
    <name evidence="6" type="ORF">KDA_13160</name>
</gene>
<evidence type="ECO:0000256" key="5">
    <source>
        <dbReference type="SAM" id="Phobius"/>
    </source>
</evidence>
<evidence type="ECO:0000256" key="3">
    <source>
        <dbReference type="ARBA" id="ARBA00022989"/>
    </source>
</evidence>
<feature type="transmembrane region" description="Helical" evidence="5">
    <location>
        <begin position="44"/>
        <end position="62"/>
    </location>
</feature>
<name>A0A402B3A3_9CHLR</name>
<proteinExistence type="predicted"/>
<comment type="caution">
    <text evidence="6">The sequence shown here is derived from an EMBL/GenBank/DDBJ whole genome shotgun (WGS) entry which is preliminary data.</text>
</comment>
<dbReference type="EMBL" id="BIFT01000001">
    <property type="protein sequence ID" value="GCE25832.1"/>
    <property type="molecule type" value="Genomic_DNA"/>
</dbReference>
<evidence type="ECO:0000313" key="6">
    <source>
        <dbReference type="EMBL" id="GCE25832.1"/>
    </source>
</evidence>
<protein>
    <recommendedName>
        <fullName evidence="8">DUF4870 domain-containing protein</fullName>
    </recommendedName>
</protein>
<sequence length="121" mass="14343">MRRMTTLGLNERVERVLAYSLFWVSGFVLLLVEKNENVRWHAKQSLITFGTLSLLMFGVTMLNTTLSWIPLLGVLTSFGLGLLLRILIWTWFILWIWLMIMAWVRPDYRLPFVSKWVRNIL</sequence>
<evidence type="ECO:0008006" key="8">
    <source>
        <dbReference type="Google" id="ProtNLM"/>
    </source>
</evidence>
<keyword evidence="4 5" id="KW-0472">Membrane</keyword>
<keyword evidence="3 5" id="KW-1133">Transmembrane helix</keyword>
<evidence type="ECO:0000256" key="4">
    <source>
        <dbReference type="ARBA" id="ARBA00023136"/>
    </source>
</evidence>
<feature type="transmembrane region" description="Helical" evidence="5">
    <location>
        <begin position="82"/>
        <end position="104"/>
    </location>
</feature>
<dbReference type="Proteomes" id="UP000287171">
    <property type="component" value="Unassembled WGS sequence"/>
</dbReference>
<dbReference type="PANTHER" id="PTHR36460:SF1">
    <property type="entry name" value="UPF0132 DOMAIN PROTEIN (AFU_ORTHOLOGUE AFUA_3G10255)"/>
    <property type="match status" value="1"/>
</dbReference>
<keyword evidence="7" id="KW-1185">Reference proteome</keyword>
<evidence type="ECO:0000256" key="1">
    <source>
        <dbReference type="ARBA" id="ARBA00004141"/>
    </source>
</evidence>
<feature type="transmembrane region" description="Helical" evidence="5">
    <location>
        <begin position="16"/>
        <end position="32"/>
    </location>
</feature>
<accession>A0A402B3A3</accession>
<evidence type="ECO:0000256" key="2">
    <source>
        <dbReference type="ARBA" id="ARBA00022692"/>
    </source>
</evidence>
<keyword evidence="2 5" id="KW-0812">Transmembrane</keyword>
<dbReference type="AlphaFoldDB" id="A0A402B3A3"/>
<dbReference type="PANTHER" id="PTHR36460">
    <property type="entry name" value="UPF0132 DOMAIN PROTEIN (AFU_ORTHOLOGUE AFUA_3G10255)"/>
    <property type="match status" value="1"/>
</dbReference>
<comment type="subcellular location">
    <subcellularLocation>
        <location evidence="1">Membrane</location>
        <topology evidence="1">Multi-pass membrane protein</topology>
    </subcellularLocation>
</comment>
<dbReference type="GO" id="GO:0016020">
    <property type="term" value="C:membrane"/>
    <property type="evidence" value="ECO:0007669"/>
    <property type="project" value="UniProtKB-SubCell"/>
</dbReference>
<reference evidence="7" key="1">
    <citation type="submission" date="2018-12" db="EMBL/GenBank/DDBJ databases">
        <title>Tengunoibacter tsumagoiensis gen. nov., sp. nov., Dictyobacter kobayashii sp. nov., D. alpinus sp. nov., and D. joshuensis sp. nov. and description of Dictyobacteraceae fam. nov. within the order Ktedonobacterales isolated from Tengu-no-mugimeshi.</title>
        <authorList>
            <person name="Wang C.M."/>
            <person name="Zheng Y."/>
            <person name="Sakai Y."/>
            <person name="Toyoda A."/>
            <person name="Minakuchi Y."/>
            <person name="Abe K."/>
            <person name="Yokota A."/>
            <person name="Yabe S."/>
        </authorList>
    </citation>
    <scope>NUCLEOTIDE SEQUENCE [LARGE SCALE GENOMIC DNA]</scope>
    <source>
        <strain evidence="7">Uno16</strain>
    </source>
</reference>
<organism evidence="6 7">
    <name type="scientific">Dictyobacter alpinus</name>
    <dbReference type="NCBI Taxonomy" id="2014873"/>
    <lineage>
        <taxon>Bacteria</taxon>
        <taxon>Bacillati</taxon>
        <taxon>Chloroflexota</taxon>
        <taxon>Ktedonobacteria</taxon>
        <taxon>Ktedonobacterales</taxon>
        <taxon>Dictyobacteraceae</taxon>
        <taxon>Dictyobacter</taxon>
    </lineage>
</organism>